<dbReference type="SUPFAM" id="SSF56300">
    <property type="entry name" value="Metallo-dependent phosphatases"/>
    <property type="match status" value="1"/>
</dbReference>
<dbReference type="InterPro" id="IPR011152">
    <property type="entry name" value="Pesterase_MJ0912"/>
</dbReference>
<proteinExistence type="inferred from homology"/>
<comment type="caution">
    <text evidence="3">The sequence shown here is derived from an EMBL/GenBank/DDBJ whole genome shotgun (WGS) entry which is preliminary data.</text>
</comment>
<dbReference type="InterPro" id="IPR029052">
    <property type="entry name" value="Metallo-depent_PP-like"/>
</dbReference>
<comment type="similarity">
    <text evidence="1">Belongs to the metallophosphoesterase superfamily. YfcE family.</text>
</comment>
<evidence type="ECO:0000313" key="4">
    <source>
        <dbReference type="Proteomes" id="UP001157911"/>
    </source>
</evidence>
<organism evidence="3 4">
    <name type="scientific">Desulfurobacterium pacificum</name>
    <dbReference type="NCBI Taxonomy" id="240166"/>
    <lineage>
        <taxon>Bacteria</taxon>
        <taxon>Pseudomonadati</taxon>
        <taxon>Aquificota</taxon>
        <taxon>Aquificia</taxon>
        <taxon>Desulfurobacteriales</taxon>
        <taxon>Desulfurobacteriaceae</taxon>
        <taxon>Desulfurobacterium</taxon>
    </lineage>
</organism>
<dbReference type="InterPro" id="IPR024654">
    <property type="entry name" value="Calcineurin-like_PHP_lpxH"/>
</dbReference>
<name>A0ABY1NI89_9BACT</name>
<dbReference type="Gene3D" id="3.60.21.10">
    <property type="match status" value="1"/>
</dbReference>
<accession>A0ABY1NI89</accession>
<sequence length="238" mass="26601">MKVGIIADIHGNIHALKAVESALIRENVEEVWCLGDTIGYGAFPNECLEWVKGNVRRFVVGNHELAALGFVDLSLLNDYARVAIEWTREVLREDFREFLLQTRIQDLTDEFQLVHDTPESPGSMEYILSKAQAYRALIKQQRDVCFFAHTHIPAAYSLAGGDVVEIDVSSSFTVDGRMLINPGSVGQPRNRDPRSSFIVYEDGYVRYLKVEYDAKAAAKAILKAGLPDFLAARLILGV</sequence>
<dbReference type="EMBL" id="FXUB01000002">
    <property type="protein sequence ID" value="SMP10348.1"/>
    <property type="molecule type" value="Genomic_DNA"/>
</dbReference>
<dbReference type="PANTHER" id="PTHR42850">
    <property type="entry name" value="METALLOPHOSPHOESTERASE"/>
    <property type="match status" value="1"/>
</dbReference>
<evidence type="ECO:0000256" key="1">
    <source>
        <dbReference type="ARBA" id="ARBA00008950"/>
    </source>
</evidence>
<evidence type="ECO:0000313" key="3">
    <source>
        <dbReference type="EMBL" id="SMP10348.1"/>
    </source>
</evidence>
<dbReference type="RefSeq" id="WP_283400273.1">
    <property type="nucleotide sequence ID" value="NZ_FXUB01000002.1"/>
</dbReference>
<reference evidence="3 4" key="1">
    <citation type="submission" date="2017-05" db="EMBL/GenBank/DDBJ databases">
        <authorList>
            <person name="Varghese N."/>
            <person name="Submissions S."/>
        </authorList>
    </citation>
    <scope>NUCLEOTIDE SEQUENCE [LARGE SCALE GENOMIC DNA]</scope>
    <source>
        <strain evidence="3 4">DSM 15522</strain>
    </source>
</reference>
<keyword evidence="4" id="KW-1185">Reference proteome</keyword>
<dbReference type="Pfam" id="PF12850">
    <property type="entry name" value="Metallophos_2"/>
    <property type="match status" value="1"/>
</dbReference>
<gene>
    <name evidence="3" type="ORF">SAMN06265339_0783</name>
</gene>
<dbReference type="Proteomes" id="UP001157911">
    <property type="component" value="Unassembled WGS sequence"/>
</dbReference>
<evidence type="ECO:0000259" key="2">
    <source>
        <dbReference type="Pfam" id="PF12850"/>
    </source>
</evidence>
<feature type="domain" description="Calcineurin-like phosphoesterase" evidence="2">
    <location>
        <begin position="1"/>
        <end position="199"/>
    </location>
</feature>
<dbReference type="PANTHER" id="PTHR42850:SF2">
    <property type="entry name" value="BLL5683 PROTEIN"/>
    <property type="match status" value="1"/>
</dbReference>
<dbReference type="PIRSF" id="PIRSF000883">
    <property type="entry name" value="Pesterase_MJ0912"/>
    <property type="match status" value="1"/>
</dbReference>
<protein>
    <submittedName>
        <fullName evidence="3">Predicted phosphodiesterase</fullName>
    </submittedName>
</protein>
<dbReference type="InterPro" id="IPR050126">
    <property type="entry name" value="Ap4A_hydrolase"/>
</dbReference>